<evidence type="ECO:0000313" key="12">
    <source>
        <dbReference type="Proteomes" id="UP000007879"/>
    </source>
</evidence>
<feature type="active site" description="Glycyl thioester intermediate" evidence="6">
    <location>
        <position position="1448"/>
    </location>
</feature>
<dbReference type="InterPro" id="IPR035892">
    <property type="entry name" value="C2_domain_sf"/>
</dbReference>
<keyword evidence="4" id="KW-0808">Transferase</keyword>
<dbReference type="FunFam" id="3.30.2160.10:FF:000001">
    <property type="entry name" value="E3 ubiquitin-protein ligase NEDD4-like"/>
    <property type="match status" value="1"/>
</dbReference>
<dbReference type="SUPFAM" id="SSF51045">
    <property type="entry name" value="WW domain"/>
    <property type="match status" value="1"/>
</dbReference>
<evidence type="ECO:0000256" key="2">
    <source>
        <dbReference type="ARBA" id="ARBA00004906"/>
    </source>
</evidence>
<feature type="region of interest" description="Disordered" evidence="7">
    <location>
        <begin position="434"/>
        <end position="456"/>
    </location>
</feature>
<dbReference type="PROSITE" id="PS01159">
    <property type="entry name" value="WW_DOMAIN_1"/>
    <property type="match status" value="1"/>
</dbReference>
<feature type="domain" description="C2" evidence="8">
    <location>
        <begin position="152"/>
        <end position="283"/>
    </location>
</feature>
<evidence type="ECO:0000256" key="5">
    <source>
        <dbReference type="ARBA" id="ARBA00022786"/>
    </source>
</evidence>
<dbReference type="Pfam" id="PF16562">
    <property type="entry name" value="HECW_N"/>
    <property type="match status" value="1"/>
</dbReference>
<dbReference type="GO" id="GO:0005737">
    <property type="term" value="C:cytoplasm"/>
    <property type="evidence" value="ECO:0007669"/>
    <property type="project" value="TreeGrafter"/>
</dbReference>
<dbReference type="Gene3D" id="2.20.70.10">
    <property type="match status" value="1"/>
</dbReference>
<dbReference type="FunFam" id="3.90.1750.10:FF:000079">
    <property type="entry name" value="E3 ubiquitin-protein ligase"/>
    <property type="match status" value="1"/>
</dbReference>
<dbReference type="SUPFAM" id="SSF49562">
    <property type="entry name" value="C2 domain (Calcium/lipid-binding domain, CaLB)"/>
    <property type="match status" value="1"/>
</dbReference>
<dbReference type="InterPro" id="IPR036020">
    <property type="entry name" value="WW_dom_sf"/>
</dbReference>
<dbReference type="UniPathway" id="UPA00143"/>
<keyword evidence="12" id="KW-1185">Reference proteome</keyword>
<evidence type="ECO:0000256" key="6">
    <source>
        <dbReference type="PROSITE-ProRule" id="PRU00104"/>
    </source>
</evidence>
<dbReference type="SUPFAM" id="SSF56204">
    <property type="entry name" value="Hect, E3 ligase catalytic domain"/>
    <property type="match status" value="1"/>
</dbReference>
<dbReference type="Pfam" id="PF00632">
    <property type="entry name" value="HECT"/>
    <property type="match status" value="1"/>
</dbReference>
<dbReference type="SMART" id="SM00456">
    <property type="entry name" value="WW"/>
    <property type="match status" value="1"/>
</dbReference>
<keyword evidence="5 6" id="KW-0833">Ubl conjugation pathway</keyword>
<feature type="compositionally biased region" description="Polar residues" evidence="7">
    <location>
        <begin position="434"/>
        <end position="445"/>
    </location>
</feature>
<dbReference type="InterPro" id="IPR040524">
    <property type="entry name" value="HECW1_helix"/>
</dbReference>
<feature type="domain" description="WW" evidence="9">
    <location>
        <begin position="691"/>
        <end position="725"/>
    </location>
</feature>
<feature type="domain" description="HECT" evidence="10">
    <location>
        <begin position="1144"/>
        <end position="1480"/>
    </location>
</feature>
<dbReference type="InterPro" id="IPR000569">
    <property type="entry name" value="HECT_dom"/>
</dbReference>
<dbReference type="SMART" id="SM00239">
    <property type="entry name" value="C2"/>
    <property type="match status" value="1"/>
</dbReference>
<dbReference type="KEGG" id="aqu:100633981"/>
<reference evidence="11" key="2">
    <citation type="submission" date="2017-05" db="UniProtKB">
        <authorList>
            <consortium name="EnsemblMetazoa"/>
        </authorList>
    </citation>
    <scope>IDENTIFICATION</scope>
</reference>
<comment type="pathway">
    <text evidence="2">Protein modification; protein ubiquitination.</text>
</comment>
<evidence type="ECO:0000259" key="10">
    <source>
        <dbReference type="PROSITE" id="PS50237"/>
    </source>
</evidence>
<dbReference type="OrthoDB" id="423283at2759"/>
<dbReference type="PROSITE" id="PS50237">
    <property type="entry name" value="HECT"/>
    <property type="match status" value="1"/>
</dbReference>
<dbReference type="InterPro" id="IPR035983">
    <property type="entry name" value="Hect_E3_ubiquitin_ligase"/>
</dbReference>
<evidence type="ECO:0000256" key="7">
    <source>
        <dbReference type="SAM" id="MobiDB-lite"/>
    </source>
</evidence>
<dbReference type="Gene3D" id="2.60.40.150">
    <property type="entry name" value="C2 domain"/>
    <property type="match status" value="1"/>
</dbReference>
<feature type="region of interest" description="Disordered" evidence="7">
    <location>
        <begin position="1"/>
        <end position="29"/>
    </location>
</feature>
<dbReference type="Gene3D" id="3.30.2160.10">
    <property type="entry name" value="Hect, E3 ligase catalytic domain"/>
    <property type="match status" value="1"/>
</dbReference>
<dbReference type="PANTHER" id="PTHR11254:SF320">
    <property type="entry name" value="HECT-TYPE E3 UBIQUITIN TRANSFERASE"/>
    <property type="match status" value="1"/>
</dbReference>
<evidence type="ECO:0000256" key="4">
    <source>
        <dbReference type="ARBA" id="ARBA00022679"/>
    </source>
</evidence>
<feature type="region of interest" description="Disordered" evidence="7">
    <location>
        <begin position="305"/>
        <end position="337"/>
    </location>
</feature>
<dbReference type="PANTHER" id="PTHR11254">
    <property type="entry name" value="HECT DOMAIN UBIQUITIN-PROTEIN LIGASE"/>
    <property type="match status" value="1"/>
</dbReference>
<dbReference type="CDD" id="cd00078">
    <property type="entry name" value="HECTc"/>
    <property type="match status" value="1"/>
</dbReference>
<dbReference type="GO" id="GO:0016567">
    <property type="term" value="P:protein ubiquitination"/>
    <property type="evidence" value="ECO:0007669"/>
    <property type="project" value="UniProtKB-UniPathway"/>
</dbReference>
<feature type="region of interest" description="Disordered" evidence="7">
    <location>
        <begin position="881"/>
        <end position="907"/>
    </location>
</feature>
<name>A0A1X7UHX0_AMPQE</name>
<reference evidence="12" key="1">
    <citation type="journal article" date="2010" name="Nature">
        <title>The Amphimedon queenslandica genome and the evolution of animal complexity.</title>
        <authorList>
            <person name="Srivastava M."/>
            <person name="Simakov O."/>
            <person name="Chapman J."/>
            <person name="Fahey B."/>
            <person name="Gauthier M.E."/>
            <person name="Mitros T."/>
            <person name="Richards G.S."/>
            <person name="Conaco C."/>
            <person name="Dacre M."/>
            <person name="Hellsten U."/>
            <person name="Larroux C."/>
            <person name="Putnam N.H."/>
            <person name="Stanke M."/>
            <person name="Adamska M."/>
            <person name="Darling A."/>
            <person name="Degnan S.M."/>
            <person name="Oakley T.H."/>
            <person name="Plachetzki D.C."/>
            <person name="Zhai Y."/>
            <person name="Adamski M."/>
            <person name="Calcino A."/>
            <person name="Cummins S.F."/>
            <person name="Goodstein D.M."/>
            <person name="Harris C."/>
            <person name="Jackson D.J."/>
            <person name="Leys S.P."/>
            <person name="Shu S."/>
            <person name="Woodcroft B.J."/>
            <person name="Vervoort M."/>
            <person name="Kosik K.S."/>
            <person name="Manning G."/>
            <person name="Degnan B.M."/>
            <person name="Rokhsar D.S."/>
        </authorList>
    </citation>
    <scope>NUCLEOTIDE SEQUENCE [LARGE SCALE GENOMIC DNA]</scope>
</reference>
<dbReference type="FunFam" id="3.30.2410.10:FF:000009">
    <property type="entry name" value="Probable E3 ubiquitin-protein ligase HECTD2"/>
    <property type="match status" value="1"/>
</dbReference>
<dbReference type="EnsemblMetazoa" id="XM_019998652.1">
    <property type="protein sequence ID" value="XP_019854211.1"/>
    <property type="gene ID" value="LOC100633981"/>
</dbReference>
<dbReference type="GO" id="GO:0061630">
    <property type="term" value="F:ubiquitin protein ligase activity"/>
    <property type="evidence" value="ECO:0007669"/>
    <property type="project" value="UniProtKB-EC"/>
</dbReference>
<dbReference type="InterPro" id="IPR032348">
    <property type="entry name" value="HECW_N"/>
</dbReference>
<proteinExistence type="predicted"/>
<sequence length="1480" mass="165542">MSLQAEDEDRPISPPQAGLPTRPRSSRGDTILFSPSLMSGTISLNRSEASIGDRVTLSWSIGQRDGEEDQQPPCENDWIGLFSVDDLNPESYLDHKLRGQNLDNEGEIQWILLDNNQLSREGSPVCFCFYTSNNILLAQSDPLIVIGTAEATPNEEHAHQPLSVVVQDLISIKISGLCCHNLRFKTFGAPDPFIKLSLTPGIGRGGNKLPHHRQSVVTLVINNSCNPSWTDELFTMTVLPTDCLLVEVRDKFSFSRPSASHFLGKALIPLSFLSETQSLTKIYQLQKRLPSDRVSGTVSMTISSNLTDLPPSITEGDESRGQLSPLQETPDVESHQLPERSLDRIRYVRRTLTGDHYRRGRRDPSDRRHYSVIIHNSSPVGRANGRGIDLTSCVVNGQSQPASPALDQTEPLVRPHHLGLEQFMQRSSRNQVMRQNSCPTPNRITPSPRPLVSLASHPLGAHSHTAESHSHTTESHTRENNVISDVIAEDSTAAIEESSSTTAVPHSLTDSAAVLDSTVAPESLSVPSGSTECHITVQSADASPPLTPMSPVIIVSEGSILDNMETHEGSTDNTDTPPPHPTTLTLSLSTAAPPSVSLPTSSTNNRLDLPSNALVRMDSVDDSMKDHPGFLFLTRNDFYEFVKSTGSTVFIQDLPLLKLVQSIRSDHSLYSKYSHSSRLVSAINSFAQTDCTLPDGWEKRLDKASQKVVFVDHNSKTTTFIDPRLPLPGKQLRKAEDQGVMRSRPVQSAQRPLTGIEFSPVLQSLPERSASTPVAPVAVPMTPVMVHDDDDNEIPVQTYSAKIVTFLRQSDIFNVLASRYEGTLTPALRESIESIRTLGVPRLEALQNEADEVYLELTIILSLFETDIDHQLFSVAANHQMSRSSLPPPSLTPPPPPSHARTAPPEMNLDHNDYMGIPLTDIIEFFKDPGVYHKVLSRFHSIEPYMRLYIDSFEHCLSFELAIELNSSSNARRFVFDLREEILASVREREGNNFPPNFPTATEVRNFMSQPNILSRLTQLDADERSIVQVCGAWDVSLIEFELNRTSVLRDLVERIADSIREFSSSSQPAPIGGSSPPTVLHIPAPPPVPPVPPPPRDEDFVRKLQQLQSILDINNYGSYGELRLSLRRDHLLEDAYRYIMSKSSKSLRTKGCHVTWKGEEGLDYGGPQREFFFKLSRLLFNPFYGLFEYTTHGAYTVQISRHSSSIDDAQLWFRFAGRVIGYAIIQNQLLDVFFARHVYKALLGIPYTVSDVETLDLSFYNSLKYVLENDPAPLELTFTILEESFGEVIEKELKPGGAQIPVTEDNKKEYVELMTTCKLSHGVQQQTECLIKGLREMLPLQYLKPFDARELEWVIAGTPEINMEDWKSNTQYWGGYHDTHSVIVWFWEAMESFTNEQKLRFLQFSTGTSSIPYEGFKGLRGSSQQIQKFTIDRYTGPVESLIIAHTCFNRIDLPPYRSLEEMKEKLLYAFLETDTFETA</sequence>
<evidence type="ECO:0000256" key="1">
    <source>
        <dbReference type="ARBA" id="ARBA00000885"/>
    </source>
</evidence>
<feature type="region of interest" description="Disordered" evidence="7">
    <location>
        <begin position="564"/>
        <end position="604"/>
    </location>
</feature>
<dbReference type="STRING" id="400682.A0A1X7UHX0"/>
<protein>
    <recommendedName>
        <fullName evidence="3">HECT-type E3 ubiquitin transferase</fullName>
        <ecNumber evidence="3">2.3.2.26</ecNumber>
    </recommendedName>
</protein>
<evidence type="ECO:0000256" key="3">
    <source>
        <dbReference type="ARBA" id="ARBA00012485"/>
    </source>
</evidence>
<dbReference type="Gene3D" id="2.60.40.2840">
    <property type="match status" value="1"/>
</dbReference>
<comment type="catalytic activity">
    <reaction evidence="1">
        <text>S-ubiquitinyl-[E2 ubiquitin-conjugating enzyme]-L-cysteine + [acceptor protein]-L-lysine = [E2 ubiquitin-conjugating enzyme]-L-cysteine + N(6)-ubiquitinyl-[acceptor protein]-L-lysine.</text>
        <dbReference type="EC" id="2.3.2.26"/>
    </reaction>
</comment>
<evidence type="ECO:0000313" key="11">
    <source>
        <dbReference type="EnsemblMetazoa" id="Aqu2.1.27066_001"/>
    </source>
</evidence>
<feature type="compositionally biased region" description="Pro residues" evidence="7">
    <location>
        <begin position="886"/>
        <end position="898"/>
    </location>
</feature>
<dbReference type="FunCoup" id="A0A1X7UHX0">
    <property type="interactions" value="54"/>
</dbReference>
<dbReference type="EnsemblMetazoa" id="Aqu2.1.27066_001">
    <property type="protein sequence ID" value="Aqu2.1.27066_001"/>
    <property type="gene ID" value="Aqu2.1.27066"/>
</dbReference>
<dbReference type="InParanoid" id="A0A1X7UHX0"/>
<dbReference type="SMART" id="SM00119">
    <property type="entry name" value="HECTc"/>
    <property type="match status" value="1"/>
</dbReference>
<dbReference type="Proteomes" id="UP000007879">
    <property type="component" value="Unassembled WGS sequence"/>
</dbReference>
<dbReference type="Pfam" id="PF00397">
    <property type="entry name" value="WW"/>
    <property type="match status" value="1"/>
</dbReference>
<dbReference type="Pfam" id="PF18436">
    <property type="entry name" value="HECW1_helix"/>
    <property type="match status" value="1"/>
</dbReference>
<dbReference type="Gene3D" id="3.90.1750.10">
    <property type="entry name" value="Hect, E3 ligase catalytic domains"/>
    <property type="match status" value="1"/>
</dbReference>
<dbReference type="InterPro" id="IPR001202">
    <property type="entry name" value="WW_dom"/>
</dbReference>
<dbReference type="InterPro" id="IPR050409">
    <property type="entry name" value="E3_ubiq-protein_ligase"/>
</dbReference>
<dbReference type="InterPro" id="IPR000008">
    <property type="entry name" value="C2_dom"/>
</dbReference>
<dbReference type="PROSITE" id="PS50004">
    <property type="entry name" value="C2"/>
    <property type="match status" value="1"/>
</dbReference>
<dbReference type="PROSITE" id="PS50020">
    <property type="entry name" value="WW_DOMAIN_2"/>
    <property type="match status" value="1"/>
</dbReference>
<organism evidence="11">
    <name type="scientific">Amphimedon queenslandica</name>
    <name type="common">Sponge</name>
    <dbReference type="NCBI Taxonomy" id="400682"/>
    <lineage>
        <taxon>Eukaryota</taxon>
        <taxon>Metazoa</taxon>
        <taxon>Porifera</taxon>
        <taxon>Demospongiae</taxon>
        <taxon>Heteroscleromorpha</taxon>
        <taxon>Haplosclerida</taxon>
        <taxon>Niphatidae</taxon>
        <taxon>Amphimedon</taxon>
    </lineage>
</organism>
<evidence type="ECO:0000259" key="8">
    <source>
        <dbReference type="PROSITE" id="PS50004"/>
    </source>
</evidence>
<dbReference type="EC" id="2.3.2.26" evidence="3"/>
<feature type="compositionally biased region" description="Low complexity" evidence="7">
    <location>
        <begin position="582"/>
        <end position="595"/>
    </location>
</feature>
<dbReference type="Pfam" id="PF00168">
    <property type="entry name" value="C2"/>
    <property type="match status" value="1"/>
</dbReference>
<dbReference type="GO" id="GO:0006511">
    <property type="term" value="P:ubiquitin-dependent protein catabolic process"/>
    <property type="evidence" value="ECO:0007669"/>
    <property type="project" value="TreeGrafter"/>
</dbReference>
<dbReference type="CDD" id="cd00201">
    <property type="entry name" value="WW"/>
    <property type="match status" value="1"/>
</dbReference>
<accession>A0A1X7UHX0</accession>
<gene>
    <name evidence="11" type="primary">100633981</name>
</gene>
<dbReference type="eggNOG" id="KOG0940">
    <property type="taxonomic scope" value="Eukaryota"/>
</dbReference>
<dbReference type="Gene3D" id="3.30.2410.10">
    <property type="entry name" value="Hect, E3 ligase catalytic domain"/>
    <property type="match status" value="1"/>
</dbReference>
<evidence type="ECO:0000259" key="9">
    <source>
        <dbReference type="PROSITE" id="PS50020"/>
    </source>
</evidence>